<organism evidence="1">
    <name type="scientific">Anopheles sinensis</name>
    <name type="common">Mosquito</name>
    <dbReference type="NCBI Taxonomy" id="74873"/>
    <lineage>
        <taxon>Eukaryota</taxon>
        <taxon>Metazoa</taxon>
        <taxon>Ecdysozoa</taxon>
        <taxon>Arthropoda</taxon>
        <taxon>Hexapoda</taxon>
        <taxon>Insecta</taxon>
        <taxon>Pterygota</taxon>
        <taxon>Neoptera</taxon>
        <taxon>Endopterygota</taxon>
        <taxon>Diptera</taxon>
        <taxon>Nematocera</taxon>
        <taxon>Culicoidea</taxon>
        <taxon>Culicidae</taxon>
        <taxon>Anophelinae</taxon>
        <taxon>Anopheles</taxon>
    </lineage>
</organism>
<sequence length="66" mass="7427">MAKPFARLSSDWLPSGLWKLSVCSSPALHHHQVVLVIRRANYQWIAICDLSKTLEGKRAKGSELKP</sequence>
<dbReference type="EMBL" id="ATLV01021346">
    <property type="status" value="NOT_ANNOTATED_CDS"/>
    <property type="molecule type" value="Genomic_DNA"/>
</dbReference>
<reference evidence="2" key="2">
    <citation type="submission" date="2020-05" db="UniProtKB">
        <authorList>
            <consortium name="EnsemblMetazoa"/>
        </authorList>
    </citation>
    <scope>IDENTIFICATION</scope>
</reference>
<proteinExistence type="predicted"/>
<dbReference type="VEuPathDB" id="VectorBase:ASIC014356"/>
<evidence type="ECO:0000313" key="2">
    <source>
        <dbReference type="EnsemblMetazoa" id="ASIC014356-PA"/>
    </source>
</evidence>
<evidence type="ECO:0000313" key="1">
    <source>
        <dbReference type="EMBL" id="KFB46365.1"/>
    </source>
</evidence>
<evidence type="ECO:0000313" key="3">
    <source>
        <dbReference type="Proteomes" id="UP000030765"/>
    </source>
</evidence>
<protein>
    <submittedName>
        <fullName evidence="1 2">Uncharacterized protein</fullName>
    </submittedName>
</protein>
<name>A0A084W821_ANOSI</name>
<dbReference type="AlphaFoldDB" id="A0A084W821"/>
<dbReference type="Proteomes" id="UP000030765">
    <property type="component" value="Unassembled WGS sequence"/>
</dbReference>
<keyword evidence="3" id="KW-1185">Reference proteome</keyword>
<accession>A0A084W821</accession>
<dbReference type="EMBL" id="KE525317">
    <property type="protein sequence ID" value="KFB46365.1"/>
    <property type="molecule type" value="Genomic_DNA"/>
</dbReference>
<reference evidence="1 3" key="1">
    <citation type="journal article" date="2014" name="BMC Genomics">
        <title>Genome sequence of Anopheles sinensis provides insight into genetics basis of mosquito competence for malaria parasites.</title>
        <authorList>
            <person name="Zhou D."/>
            <person name="Zhang D."/>
            <person name="Ding G."/>
            <person name="Shi L."/>
            <person name="Hou Q."/>
            <person name="Ye Y."/>
            <person name="Xu Y."/>
            <person name="Zhou H."/>
            <person name="Xiong C."/>
            <person name="Li S."/>
            <person name="Yu J."/>
            <person name="Hong S."/>
            <person name="Yu X."/>
            <person name="Zou P."/>
            <person name="Chen C."/>
            <person name="Chang X."/>
            <person name="Wang W."/>
            <person name="Lv Y."/>
            <person name="Sun Y."/>
            <person name="Ma L."/>
            <person name="Shen B."/>
            <person name="Zhu C."/>
        </authorList>
    </citation>
    <scope>NUCLEOTIDE SEQUENCE [LARGE SCALE GENOMIC DNA]</scope>
</reference>
<gene>
    <name evidence="1" type="ORF">ZHAS_00014356</name>
</gene>
<dbReference type="EnsemblMetazoa" id="ASIC014356-RA">
    <property type="protein sequence ID" value="ASIC014356-PA"/>
    <property type="gene ID" value="ASIC014356"/>
</dbReference>